<proteinExistence type="predicted"/>
<evidence type="ECO:0000313" key="1">
    <source>
        <dbReference type="EMBL" id="MBV0931802.1"/>
    </source>
</evidence>
<sequence>MTVSEVRDIGTEMILESHQLWMVIPVGTLVQIEADLIDHNHKVLTKGRLYEVLAKTDPSPCHQMFVVQSELTSELVELHPGLICNYLDSIAAQPPANFH</sequence>
<accession>A0ABS6M7N9</accession>
<gene>
    <name evidence="1" type="ORF">KTN04_00395</name>
</gene>
<evidence type="ECO:0000313" key="2">
    <source>
        <dbReference type="Proteomes" id="UP000755551"/>
    </source>
</evidence>
<comment type="caution">
    <text evidence="1">The sequence shown here is derived from an EMBL/GenBank/DDBJ whole genome shotgun (WGS) entry which is preliminary data.</text>
</comment>
<keyword evidence="2" id="KW-1185">Reference proteome</keyword>
<reference evidence="1 2" key="1">
    <citation type="submission" date="2021-06" db="EMBL/GenBank/DDBJ databases">
        <title>Bacterium isolated from marine sediment.</title>
        <authorList>
            <person name="Zhu K.-L."/>
            <person name="Du Z.-J."/>
            <person name="Liang Q.-Y."/>
        </authorList>
    </citation>
    <scope>NUCLEOTIDE SEQUENCE [LARGE SCALE GENOMIC DNA]</scope>
    <source>
        <strain evidence="1 2">A346</strain>
    </source>
</reference>
<name>A0ABS6M7N9_9GAMM</name>
<dbReference type="Proteomes" id="UP000755551">
    <property type="component" value="Unassembled WGS sequence"/>
</dbReference>
<dbReference type="EMBL" id="JAHQZT010000001">
    <property type="protein sequence ID" value="MBV0931802.1"/>
    <property type="molecule type" value="Genomic_DNA"/>
</dbReference>
<organism evidence="1 2">
    <name type="scientific">Marinobacterium weihaiense</name>
    <dbReference type="NCBI Taxonomy" id="2851016"/>
    <lineage>
        <taxon>Bacteria</taxon>
        <taxon>Pseudomonadati</taxon>
        <taxon>Pseudomonadota</taxon>
        <taxon>Gammaproteobacteria</taxon>
        <taxon>Oceanospirillales</taxon>
        <taxon>Oceanospirillaceae</taxon>
        <taxon>Marinobacterium</taxon>
    </lineage>
</organism>
<dbReference type="RefSeq" id="WP_217333232.1">
    <property type="nucleotide sequence ID" value="NZ_JAHQZT010000001.1"/>
</dbReference>
<protein>
    <submittedName>
        <fullName evidence="1">Uncharacterized protein</fullName>
    </submittedName>
</protein>